<dbReference type="CDD" id="cd16430">
    <property type="entry name" value="TraB"/>
    <property type="match status" value="1"/>
</dbReference>
<evidence type="ECO:0000256" key="2">
    <source>
        <dbReference type="SAM" id="Phobius"/>
    </source>
</evidence>
<gene>
    <name evidence="3" type="ORF">H7A79_0785</name>
</gene>
<keyword evidence="2" id="KW-1133">Transmembrane helix</keyword>
<sequence>MKEKLREHFGGGNAVSKTNIAIGVGIIVFLVIAGVLLSRDISKADFGKKKGTEQLLQNTQPDVGNQNLAGEIRHLRDEIRAIQSSKQSSQLNEEQLNALLERKIAEKIGNARAGSTPTGNPFETQGQNPAGQNAPLLGMNEDSTEGQSANVASAASGQVGNQDPAGKRQGLRRMKEESAAKGGKSDDNQTFLPPGSVLSYYLLTGINAPTNLTADDKNPPVALLTIKGDAILPNGFSAHLEDCFVTAAVFGQYMDSRAVGRTNKISCIRDDGKAVEATLTGQINGEDGKAGWHGRTVSRTGKALAGLARVGIYQTLADIGAGAANGLNVNVGGSSSNGTARTQINLGGTAGQAVARNAGTAFEKMANIYEKYGEQAIPVIEVEPGRTGEIVLTEGLTLEFSKEIK</sequence>
<dbReference type="KEGG" id="nmus:H7A79_0785"/>
<keyword evidence="2" id="KW-0472">Membrane</keyword>
<dbReference type="AlphaFoldDB" id="A0A7H1MB37"/>
<dbReference type="Proteomes" id="UP000516412">
    <property type="component" value="Chromosome"/>
</dbReference>
<feature type="compositionally biased region" description="Polar residues" evidence="1">
    <location>
        <begin position="113"/>
        <end position="131"/>
    </location>
</feature>
<organism evidence="3 4">
    <name type="scientific">Neisseria musculi</name>
    <dbReference type="NCBI Taxonomy" id="1815583"/>
    <lineage>
        <taxon>Bacteria</taxon>
        <taxon>Pseudomonadati</taxon>
        <taxon>Pseudomonadota</taxon>
        <taxon>Betaproteobacteria</taxon>
        <taxon>Neisseriales</taxon>
        <taxon>Neisseriaceae</taxon>
        <taxon>Neisseria</taxon>
    </lineage>
</organism>
<reference evidence="3" key="1">
    <citation type="submission" date="2024-06" db="EMBL/GenBank/DDBJ databases">
        <title>Complete Genome Sequence of mouse commensal type strain Neisseria musculi.</title>
        <authorList>
            <person name="Thapa E."/>
            <person name="Aluvathingal J."/>
            <person name="Nadendla S."/>
            <person name="Mehta A."/>
            <person name="Tettelin H."/>
            <person name="Weyand N.J."/>
        </authorList>
    </citation>
    <scope>NUCLEOTIDE SEQUENCE</scope>
    <source>
        <strain evidence="3">NW831</strain>
    </source>
</reference>
<feature type="compositionally biased region" description="Basic and acidic residues" evidence="1">
    <location>
        <begin position="173"/>
        <end position="187"/>
    </location>
</feature>
<feature type="compositionally biased region" description="Polar residues" evidence="1">
    <location>
        <begin position="145"/>
        <end position="161"/>
    </location>
</feature>
<keyword evidence="2" id="KW-0812">Transmembrane</keyword>
<evidence type="ECO:0000256" key="1">
    <source>
        <dbReference type="SAM" id="MobiDB-lite"/>
    </source>
</evidence>
<dbReference type="Pfam" id="PF03743">
    <property type="entry name" value="TrbI"/>
    <property type="match status" value="1"/>
</dbReference>
<name>A0A7H1MB37_9NEIS</name>
<dbReference type="InterPro" id="IPR005498">
    <property type="entry name" value="T4SS_VirB10/TraB/TrbI"/>
</dbReference>
<keyword evidence="4" id="KW-1185">Reference proteome</keyword>
<evidence type="ECO:0000313" key="3">
    <source>
        <dbReference type="EMBL" id="QNT58852.1"/>
    </source>
</evidence>
<proteinExistence type="predicted"/>
<protein>
    <submittedName>
        <fullName evidence="3">Bacterial conjugation TrbI-like family protein</fullName>
    </submittedName>
</protein>
<accession>A0A7H1MB37</accession>
<dbReference type="RefSeq" id="WP_187001163.1">
    <property type="nucleotide sequence ID" value="NZ_CP060414.2"/>
</dbReference>
<dbReference type="EMBL" id="CP060414">
    <property type="protein sequence ID" value="QNT58852.1"/>
    <property type="molecule type" value="Genomic_DNA"/>
</dbReference>
<evidence type="ECO:0000313" key="4">
    <source>
        <dbReference type="Proteomes" id="UP000516412"/>
    </source>
</evidence>
<feature type="transmembrane region" description="Helical" evidence="2">
    <location>
        <begin position="20"/>
        <end position="38"/>
    </location>
</feature>
<feature type="region of interest" description="Disordered" evidence="1">
    <location>
        <begin position="111"/>
        <end position="191"/>
    </location>
</feature>